<feature type="repeat" description="PPR" evidence="2">
    <location>
        <begin position="255"/>
        <end position="285"/>
    </location>
</feature>
<dbReference type="EMBL" id="CABIKO010000022">
    <property type="protein sequence ID" value="VVA17100.1"/>
    <property type="molecule type" value="Genomic_DNA"/>
</dbReference>
<dbReference type="FunFam" id="1.25.40.10:FF:001093">
    <property type="entry name" value="Pentatricopeptide repeat-containing protein At2g34400"/>
    <property type="match status" value="1"/>
</dbReference>
<dbReference type="GO" id="GO:0009451">
    <property type="term" value="P:RNA modification"/>
    <property type="evidence" value="ECO:0007669"/>
    <property type="project" value="InterPro"/>
</dbReference>
<feature type="repeat" description="PPR" evidence="2">
    <location>
        <begin position="458"/>
        <end position="492"/>
    </location>
</feature>
<evidence type="ECO:0000256" key="2">
    <source>
        <dbReference type="PROSITE-ProRule" id="PRU00708"/>
    </source>
</evidence>
<dbReference type="Pfam" id="PF13041">
    <property type="entry name" value="PPR_2"/>
    <property type="match status" value="2"/>
</dbReference>
<dbReference type="AlphaFoldDB" id="A0A5E4EPU3"/>
<accession>A0A5E4EPU3</accession>
<evidence type="ECO:0000313" key="4">
    <source>
        <dbReference type="Proteomes" id="UP000327085"/>
    </source>
</evidence>
<dbReference type="Pfam" id="PF01535">
    <property type="entry name" value="PPR"/>
    <property type="match status" value="4"/>
</dbReference>
<feature type="repeat" description="PPR" evidence="2">
    <location>
        <begin position="286"/>
        <end position="320"/>
    </location>
</feature>
<dbReference type="Proteomes" id="UP000327085">
    <property type="component" value="Chromosome 5"/>
</dbReference>
<dbReference type="Gramene" id="VVA17100">
    <property type="protein sequence ID" value="VVA17100"/>
    <property type="gene ID" value="Prudul26B027935"/>
</dbReference>
<evidence type="ECO:0000256" key="1">
    <source>
        <dbReference type="ARBA" id="ARBA00022737"/>
    </source>
</evidence>
<dbReference type="PROSITE" id="PS51375">
    <property type="entry name" value="PPR"/>
    <property type="match status" value="5"/>
</dbReference>
<dbReference type="InParanoid" id="A0A5E4EPU3"/>
<dbReference type="InterPro" id="IPR046960">
    <property type="entry name" value="PPR_At4g14850-like_plant"/>
</dbReference>
<sequence length="673" mass="74569">MSTSFHLQRQRLVHLLHLNPCLFSPQNLLQIQAQLTTTGLLFSEPSCLLSLLSLSLSSSAAVHQATALFIHTQTPNVAAWPIMVRRLNLDSEPFRVFSLFKAMQRLKRNDPVCDSFVFASLIKACNKLSALREGKSVHCHVVRLGLDYNVNLLNSVVSFYSCSKSLVGYACAVFDRIPHKTVVTVNCMLSGFVKNNLFDAGLGLFNEVLRCGFGLELKPNYVTLIILISGCVEFDEFSVGKALHSYCCKTGLDLVNKVCNALIDLYSKFGRMDKAASMFNEMPERDLISWNTMIAGYAGVSDCRRAFSLFRKMRERGVGFDRVSFIGLILAACNSRDLEMGKVVHGYMTTWGTEITVAISTALTNLYCKCGQIACAKKVLDEVPDDNIALWNSMIHGYVKCGHNQEALGLFNQIRSRKLRPDEATMVGLILACRNSGDLSHGIDIHSYVESSNHLQGSIVLQNAIIDMYAKCGSMTRAKVLFDKMPKKDVVSWTSIIVGHAINGEGKESLLAFRKMCAEKVEPNSVTFIGVLSACDHAGLVDEGLNLYDAMCKFYHIKPTIEHCGCIIDMLARAGRLEEAHKFVRSMPIEPNAVVWRMLINACRVHGDFDRGLCLVRGFTDPKTLHGAEDHVTSSNILADAGRWDDVLHQRSLMAIRKAPKVSAKSSVSDLTE</sequence>
<protein>
    <submittedName>
        <fullName evidence="3">PREDICTED: pentatricopeptide</fullName>
    </submittedName>
</protein>
<reference evidence="4" key="1">
    <citation type="journal article" date="2020" name="Plant J.">
        <title>Transposons played a major role in the diversification between the closely related almond and peach genomes: results from the almond genome sequence.</title>
        <authorList>
            <person name="Alioto T."/>
            <person name="Alexiou K.G."/>
            <person name="Bardil A."/>
            <person name="Barteri F."/>
            <person name="Castanera R."/>
            <person name="Cruz F."/>
            <person name="Dhingra A."/>
            <person name="Duval H."/>
            <person name="Fernandez I Marti A."/>
            <person name="Frias L."/>
            <person name="Galan B."/>
            <person name="Garcia J.L."/>
            <person name="Howad W."/>
            <person name="Gomez-Garrido J."/>
            <person name="Gut M."/>
            <person name="Julca I."/>
            <person name="Morata J."/>
            <person name="Puigdomenech P."/>
            <person name="Ribeca P."/>
            <person name="Rubio Cabetas M.J."/>
            <person name="Vlasova A."/>
            <person name="Wirthensohn M."/>
            <person name="Garcia-Mas J."/>
            <person name="Gabaldon T."/>
            <person name="Casacuberta J.M."/>
            <person name="Arus P."/>
        </authorList>
    </citation>
    <scope>NUCLEOTIDE SEQUENCE [LARGE SCALE GENOMIC DNA]</scope>
    <source>
        <strain evidence="4">cv. Texas</strain>
    </source>
</reference>
<organism evidence="3 4">
    <name type="scientific">Prunus dulcis</name>
    <name type="common">Almond</name>
    <name type="synonym">Amygdalus dulcis</name>
    <dbReference type="NCBI Taxonomy" id="3755"/>
    <lineage>
        <taxon>Eukaryota</taxon>
        <taxon>Viridiplantae</taxon>
        <taxon>Streptophyta</taxon>
        <taxon>Embryophyta</taxon>
        <taxon>Tracheophyta</taxon>
        <taxon>Spermatophyta</taxon>
        <taxon>Magnoliopsida</taxon>
        <taxon>eudicotyledons</taxon>
        <taxon>Gunneridae</taxon>
        <taxon>Pentapetalae</taxon>
        <taxon>rosids</taxon>
        <taxon>fabids</taxon>
        <taxon>Rosales</taxon>
        <taxon>Rosaceae</taxon>
        <taxon>Amygdaloideae</taxon>
        <taxon>Amygdaleae</taxon>
        <taxon>Prunus</taxon>
    </lineage>
</organism>
<dbReference type="OMA" id="MCAEKVE"/>
<keyword evidence="1" id="KW-0677">Repeat</keyword>
<feature type="repeat" description="PPR" evidence="2">
    <location>
        <begin position="387"/>
        <end position="421"/>
    </location>
</feature>
<dbReference type="GO" id="GO:0003723">
    <property type="term" value="F:RNA binding"/>
    <property type="evidence" value="ECO:0007669"/>
    <property type="project" value="InterPro"/>
</dbReference>
<dbReference type="PANTHER" id="PTHR24015">
    <property type="entry name" value="OS07G0578800 PROTEIN-RELATED"/>
    <property type="match status" value="1"/>
</dbReference>
<dbReference type="InterPro" id="IPR011990">
    <property type="entry name" value="TPR-like_helical_dom_sf"/>
</dbReference>
<gene>
    <name evidence="3" type="ORF">ALMOND_2B027935</name>
</gene>
<dbReference type="FunFam" id="1.25.40.10:FF:000073">
    <property type="entry name" value="Pentatricopeptide repeat-containing protein chloroplastic"/>
    <property type="match status" value="1"/>
</dbReference>
<proteinExistence type="predicted"/>
<dbReference type="InterPro" id="IPR002885">
    <property type="entry name" value="PPR_rpt"/>
</dbReference>
<name>A0A5E4EPU3_PRUDU</name>
<evidence type="ECO:0000313" key="3">
    <source>
        <dbReference type="EMBL" id="VVA17100.1"/>
    </source>
</evidence>
<dbReference type="PANTHER" id="PTHR24015:SF1672">
    <property type="entry name" value="OS06G0506100 PROTEIN"/>
    <property type="match status" value="1"/>
</dbReference>
<dbReference type="Gene3D" id="1.25.40.10">
    <property type="entry name" value="Tetratricopeptide repeat domain"/>
    <property type="match status" value="4"/>
</dbReference>
<feature type="repeat" description="PPR" evidence="2">
    <location>
        <begin position="181"/>
        <end position="215"/>
    </location>
</feature>
<dbReference type="NCBIfam" id="TIGR00756">
    <property type="entry name" value="PPR"/>
    <property type="match status" value="6"/>
</dbReference>